<protein>
    <submittedName>
        <fullName evidence="3">Uncharacterized protein</fullName>
    </submittedName>
</protein>
<dbReference type="Proteomes" id="UP000677228">
    <property type="component" value="Unassembled WGS sequence"/>
</dbReference>
<evidence type="ECO:0000256" key="1">
    <source>
        <dbReference type="SAM" id="MobiDB-lite"/>
    </source>
</evidence>
<feature type="region of interest" description="Disordered" evidence="1">
    <location>
        <begin position="27"/>
        <end position="173"/>
    </location>
</feature>
<reference evidence="3" key="1">
    <citation type="submission" date="2021-02" db="EMBL/GenBank/DDBJ databases">
        <authorList>
            <person name="Nowell W R."/>
        </authorList>
    </citation>
    <scope>NUCLEOTIDE SEQUENCE</scope>
</reference>
<gene>
    <name evidence="2" type="ORF">OVA965_LOCUS28813</name>
    <name evidence="3" type="ORF">TMI583_LOCUS29576</name>
</gene>
<dbReference type="EMBL" id="CAJOBA010041461">
    <property type="protein sequence ID" value="CAF4114510.1"/>
    <property type="molecule type" value="Genomic_DNA"/>
</dbReference>
<dbReference type="EMBL" id="CAJNOK010019875">
    <property type="protein sequence ID" value="CAF1307291.1"/>
    <property type="molecule type" value="Genomic_DNA"/>
</dbReference>
<feature type="compositionally biased region" description="Low complexity" evidence="1">
    <location>
        <begin position="40"/>
        <end position="61"/>
    </location>
</feature>
<dbReference type="Proteomes" id="UP000682733">
    <property type="component" value="Unassembled WGS sequence"/>
</dbReference>
<feature type="compositionally biased region" description="Basic residues" evidence="1">
    <location>
        <begin position="114"/>
        <end position="130"/>
    </location>
</feature>
<proteinExistence type="predicted"/>
<evidence type="ECO:0000313" key="2">
    <source>
        <dbReference type="EMBL" id="CAF1307291.1"/>
    </source>
</evidence>
<feature type="compositionally biased region" description="Basic and acidic residues" evidence="1">
    <location>
        <begin position="86"/>
        <end position="111"/>
    </location>
</feature>
<comment type="caution">
    <text evidence="3">The sequence shown here is derived from an EMBL/GenBank/DDBJ whole genome shotgun (WGS) entry which is preliminary data.</text>
</comment>
<organism evidence="3 4">
    <name type="scientific">Didymodactylos carnosus</name>
    <dbReference type="NCBI Taxonomy" id="1234261"/>
    <lineage>
        <taxon>Eukaryota</taxon>
        <taxon>Metazoa</taxon>
        <taxon>Spiralia</taxon>
        <taxon>Gnathifera</taxon>
        <taxon>Rotifera</taxon>
        <taxon>Eurotatoria</taxon>
        <taxon>Bdelloidea</taxon>
        <taxon>Philodinida</taxon>
        <taxon>Philodinidae</taxon>
        <taxon>Didymodactylos</taxon>
    </lineage>
</organism>
<sequence>MVATANAGQEFLSRTWGEEKLNKVNAMLDERDNVDGTSDSRATNHASSSTATTSGSASSTTKPKLAKHVTMAATTKEAKSLIGSEKLGDTRLETKRRKAAEEAKKALKEVGKPQGRKPKQQQKQAKKPTLKRLGTMAQTAAAGKEYLKRGGKKPTTTGRKKKGGGNKKSTKKN</sequence>
<dbReference type="AlphaFoldDB" id="A0A8S2QP83"/>
<feature type="compositionally biased region" description="Basic residues" evidence="1">
    <location>
        <begin position="158"/>
        <end position="173"/>
    </location>
</feature>
<evidence type="ECO:0000313" key="3">
    <source>
        <dbReference type="EMBL" id="CAF4114510.1"/>
    </source>
</evidence>
<accession>A0A8S2QP83</accession>
<evidence type="ECO:0000313" key="4">
    <source>
        <dbReference type="Proteomes" id="UP000682733"/>
    </source>
</evidence>
<name>A0A8S2QP83_9BILA</name>